<dbReference type="InterPro" id="IPR045875">
    <property type="entry name" value="NTF2"/>
</dbReference>
<keyword evidence="5" id="KW-1185">Reference proteome</keyword>
<protein>
    <recommendedName>
        <fullName evidence="2">NTF2-related export protein</fullName>
    </recommendedName>
</protein>
<evidence type="ECO:0000313" key="5">
    <source>
        <dbReference type="Proteomes" id="UP000660262"/>
    </source>
</evidence>
<organism evidence="4 5">
    <name type="scientific">Pycnococcus provasolii</name>
    <dbReference type="NCBI Taxonomy" id="41880"/>
    <lineage>
        <taxon>Eukaryota</taxon>
        <taxon>Viridiplantae</taxon>
        <taxon>Chlorophyta</taxon>
        <taxon>Pseudoscourfieldiophyceae</taxon>
        <taxon>Pseudoscourfieldiales</taxon>
        <taxon>Pycnococcaceae</taxon>
        <taxon>Pycnococcus</taxon>
    </lineage>
</organism>
<keyword evidence="2" id="KW-0813">Transport</keyword>
<dbReference type="InterPro" id="IPR018222">
    <property type="entry name" value="Nuclear_transport_factor_2_euk"/>
</dbReference>
<dbReference type="InterPro" id="IPR002075">
    <property type="entry name" value="NTF2_dom"/>
</dbReference>
<dbReference type="GO" id="GO:0005635">
    <property type="term" value="C:nuclear envelope"/>
    <property type="evidence" value="ECO:0007669"/>
    <property type="project" value="UniProtKB-ARBA"/>
</dbReference>
<dbReference type="GO" id="GO:0005737">
    <property type="term" value="C:cytoplasm"/>
    <property type="evidence" value="ECO:0007669"/>
    <property type="project" value="UniProtKB-SubCell"/>
</dbReference>
<evidence type="ECO:0000256" key="1">
    <source>
        <dbReference type="ARBA" id="ARBA00022490"/>
    </source>
</evidence>
<dbReference type="FunFam" id="3.10.450.50:FF:000005">
    <property type="entry name" value="Nuclear transport factor 2"/>
    <property type="match status" value="1"/>
</dbReference>
<dbReference type="GO" id="GO:0051028">
    <property type="term" value="P:mRNA transport"/>
    <property type="evidence" value="ECO:0007669"/>
    <property type="project" value="UniProtKB-UniRule"/>
</dbReference>
<dbReference type="Gene3D" id="3.10.450.50">
    <property type="match status" value="1"/>
</dbReference>
<evidence type="ECO:0000259" key="3">
    <source>
        <dbReference type="PROSITE" id="PS50177"/>
    </source>
</evidence>
<dbReference type="EMBL" id="BNJQ01000039">
    <property type="protein sequence ID" value="GHP12169.1"/>
    <property type="molecule type" value="Genomic_DNA"/>
</dbReference>
<dbReference type="GO" id="GO:0006606">
    <property type="term" value="P:protein import into nucleus"/>
    <property type="evidence" value="ECO:0007669"/>
    <property type="project" value="UniProtKB-ARBA"/>
</dbReference>
<keyword evidence="2" id="KW-0653">Protein transport</keyword>
<accession>A0A830I553</accession>
<keyword evidence="1 2" id="KW-0963">Cytoplasm</keyword>
<dbReference type="CDD" id="cd00780">
    <property type="entry name" value="NTF2"/>
    <property type="match status" value="1"/>
</dbReference>
<feature type="domain" description="NTF2" evidence="3">
    <location>
        <begin position="14"/>
        <end position="128"/>
    </location>
</feature>
<evidence type="ECO:0000313" key="4">
    <source>
        <dbReference type="EMBL" id="GHP12169.1"/>
    </source>
</evidence>
<sequence>MAAAAPQSVNFEEVSKAFTQHFYMTFDTNREGLASLYTDQSLMTYEGTQIMGQAAIMNKYRSLGFNQAKHNIKTQDAHPNPLQPNAVIVFVTGDLQIEGQEYPMKFAEVFHLVQTGASFIIANHIFRLNIG</sequence>
<dbReference type="InterPro" id="IPR032710">
    <property type="entry name" value="NTF2-like_dom_sf"/>
</dbReference>
<dbReference type="OrthoDB" id="6507044at2759"/>
<dbReference type="SUPFAM" id="SSF54427">
    <property type="entry name" value="NTF2-like"/>
    <property type="match status" value="1"/>
</dbReference>
<comment type="subcellular location">
    <subcellularLocation>
        <location evidence="2">Cytoplasm</location>
    </subcellularLocation>
    <subcellularLocation>
        <location evidence="2">Nucleus</location>
    </subcellularLocation>
</comment>
<dbReference type="PROSITE" id="PS50177">
    <property type="entry name" value="NTF2_DOMAIN"/>
    <property type="match status" value="1"/>
</dbReference>
<dbReference type="Pfam" id="PF02136">
    <property type="entry name" value="NTF2"/>
    <property type="match status" value="1"/>
</dbReference>
<keyword evidence="2" id="KW-0539">Nucleus</keyword>
<dbReference type="Proteomes" id="UP000660262">
    <property type="component" value="Unassembled WGS sequence"/>
</dbReference>
<gene>
    <name evidence="4" type="ORF">PPROV_001089700</name>
</gene>
<comment type="function">
    <text evidence="2">Has a role in nuclear-cytoplasmic transport of proteins and mRNAs.</text>
</comment>
<evidence type="ECO:0000256" key="2">
    <source>
        <dbReference type="RuleBase" id="RU369002"/>
    </source>
</evidence>
<dbReference type="PANTHER" id="PTHR12612">
    <property type="entry name" value="NUCLEAR TRANSPORT FACTOR 2"/>
    <property type="match status" value="1"/>
</dbReference>
<proteinExistence type="predicted"/>
<dbReference type="AlphaFoldDB" id="A0A830I553"/>
<comment type="caution">
    <text evidence="4">The sequence shown here is derived from an EMBL/GenBank/DDBJ whole genome shotgun (WGS) entry which is preliminary data.</text>
</comment>
<reference evidence="4" key="1">
    <citation type="submission" date="2020-10" db="EMBL/GenBank/DDBJ databases">
        <title>Unveiling of a novel bifunctional photoreceptor, Dualchrome1, isolated from a cosmopolitan green alga.</title>
        <authorList>
            <person name="Suzuki S."/>
            <person name="Kawachi M."/>
        </authorList>
    </citation>
    <scope>NUCLEOTIDE SEQUENCE</scope>
    <source>
        <strain evidence="4">NIES 2893</strain>
    </source>
</reference>
<name>A0A830I553_9CHLO</name>